<comment type="domain">
    <text evidence="6">Has three domains with a flexible linker between the domains II and III and assumes an 'L' shape. Domain III is highly mobile and contacts RuvB.</text>
</comment>
<evidence type="ECO:0000256" key="1">
    <source>
        <dbReference type="ARBA" id="ARBA00022490"/>
    </source>
</evidence>
<dbReference type="InterPro" id="IPR000085">
    <property type="entry name" value="RuvA"/>
</dbReference>
<comment type="subcellular location">
    <subcellularLocation>
        <location evidence="6">Cytoplasm</location>
    </subcellularLocation>
</comment>
<comment type="function">
    <text evidence="6">The RuvA-RuvB-RuvC complex processes Holliday junction (HJ) DNA during genetic recombination and DNA repair, while the RuvA-RuvB complex plays an important role in the rescue of blocked DNA replication forks via replication fork reversal (RFR). RuvA specifically binds to HJ cruciform DNA, conferring on it an open structure. The RuvB hexamer acts as an ATP-dependent pump, pulling dsDNA into and through the RuvAB complex. HJ branch migration allows RuvC to scan DNA until it finds its consensus sequence, where it cleaves and resolves the cruciform DNA.</text>
</comment>
<feature type="domain" description="Helix-hairpin-helix DNA-binding motif class 1" evidence="7">
    <location>
        <begin position="107"/>
        <end position="126"/>
    </location>
</feature>
<evidence type="ECO:0000313" key="9">
    <source>
        <dbReference type="Proteomes" id="UP000005868"/>
    </source>
</evidence>
<dbReference type="Proteomes" id="UP000005868">
    <property type="component" value="Chromosome"/>
</dbReference>
<keyword evidence="8" id="KW-0067">ATP-binding</keyword>
<dbReference type="GO" id="GO:0006281">
    <property type="term" value="P:DNA repair"/>
    <property type="evidence" value="ECO:0007669"/>
    <property type="project" value="UniProtKB-UniRule"/>
</dbReference>
<dbReference type="SUPFAM" id="SSF46929">
    <property type="entry name" value="DNA helicase RuvA subunit, C-terminal domain"/>
    <property type="match status" value="1"/>
</dbReference>
<comment type="caution">
    <text evidence="6">Lacks conserved residue(s) required for the propagation of feature annotation.</text>
</comment>
<dbReference type="Gene3D" id="1.10.8.10">
    <property type="entry name" value="DNA helicase RuvA subunit, C-terminal domain"/>
    <property type="match status" value="1"/>
</dbReference>
<dbReference type="InterPro" id="IPR012340">
    <property type="entry name" value="NA-bd_OB-fold"/>
</dbReference>
<dbReference type="InterPro" id="IPR003583">
    <property type="entry name" value="Hlx-hairpin-Hlx_DNA-bd_motif"/>
</dbReference>
<dbReference type="Pfam" id="PF01330">
    <property type="entry name" value="RuvA_N"/>
    <property type="match status" value="1"/>
</dbReference>
<dbReference type="GO" id="GO:0005524">
    <property type="term" value="F:ATP binding"/>
    <property type="evidence" value="ECO:0007669"/>
    <property type="project" value="InterPro"/>
</dbReference>
<keyword evidence="3 6" id="KW-0238">DNA-binding</keyword>
<protein>
    <recommendedName>
        <fullName evidence="6">Holliday junction branch migration complex subunit RuvA</fullName>
    </recommendedName>
</protein>
<dbReference type="Gene3D" id="2.40.50.140">
    <property type="entry name" value="Nucleic acid-binding proteins"/>
    <property type="match status" value="1"/>
</dbReference>
<feature type="region of interest" description="Domain II" evidence="6">
    <location>
        <begin position="64"/>
        <end position="141"/>
    </location>
</feature>
<dbReference type="Gene3D" id="1.10.150.20">
    <property type="entry name" value="5' to 3' exonuclease, C-terminal subdomain"/>
    <property type="match status" value="1"/>
</dbReference>
<accession>G7VA65</accession>
<comment type="subunit">
    <text evidence="6">Homotetramer. Forms an RuvA(8)-RuvB(12)-Holliday junction (HJ) complex. HJ DNA is sandwiched between 2 RuvA tetramers; dsDNA enters through RuvA and exits via RuvB. An RuvB hexamer assembles on each DNA strand where it exits the tetramer. Each RuvB hexamer is contacted by two RuvA subunits (via domain III) on 2 adjacent RuvB subunits; this complex drives branch migration. In the full resolvosome a probable DNA-RuvA(4)-RuvB(12)-RuvC(2) complex forms which resolves the HJ.</text>
</comment>
<keyword evidence="1 6" id="KW-0963">Cytoplasm</keyword>
<dbReference type="InterPro" id="IPR013849">
    <property type="entry name" value="DNA_helicase_Holl-junc_RuvA_I"/>
</dbReference>
<dbReference type="eggNOG" id="COG0632">
    <property type="taxonomic scope" value="Bacteria"/>
</dbReference>
<evidence type="ECO:0000313" key="8">
    <source>
        <dbReference type="EMBL" id="AER66765.1"/>
    </source>
</evidence>
<evidence type="ECO:0000256" key="4">
    <source>
        <dbReference type="ARBA" id="ARBA00023172"/>
    </source>
</evidence>
<proteinExistence type="inferred from homology"/>
<reference evidence="8 9" key="2">
    <citation type="journal article" date="2012" name="Stand. Genomic Sci.">
        <title>Genome sequence of the moderately thermophilic, amino-acid-degrading and sulfur-reducing bacterium Thermovirga lienii type strain (Cas60314(T)).</title>
        <authorList>
            <person name="Goker M."/>
            <person name="Saunders E."/>
            <person name="Lapidus A."/>
            <person name="Nolan M."/>
            <person name="Lucas S."/>
            <person name="Hammon N."/>
            <person name="Deshpande S."/>
            <person name="Cheng J.F."/>
            <person name="Han C."/>
            <person name="Tapia R."/>
            <person name="Goodwin L.A."/>
            <person name="Pitluck S."/>
            <person name="Liolios K."/>
            <person name="Mavromatis K."/>
            <person name="Pagani I."/>
            <person name="Ivanova N."/>
            <person name="Mikhailova N."/>
            <person name="Pati A."/>
            <person name="Chen A."/>
            <person name="Palaniappan K."/>
            <person name="Land M."/>
            <person name="Chang Y.J."/>
            <person name="Jeffries C.D."/>
            <person name="Brambilla E.M."/>
            <person name="Rohde M."/>
            <person name="Spring S."/>
            <person name="Detter J.C."/>
            <person name="Woyke T."/>
            <person name="Bristow J."/>
            <person name="Eisen J.A."/>
            <person name="Markowitz V."/>
            <person name="Hugenholtz P."/>
            <person name="Kyrpides N.C."/>
            <person name="Klenk H.P."/>
        </authorList>
    </citation>
    <scope>NUCLEOTIDE SEQUENCE [LARGE SCALE GENOMIC DNA]</scope>
    <source>
        <strain evidence="9">ATCC BAA-1197 / DSM 17291 / Cas60314</strain>
    </source>
</reference>
<dbReference type="KEGG" id="tli:Tlie_1032"/>
<dbReference type="SUPFAM" id="SSF50249">
    <property type="entry name" value="Nucleic acid-binding proteins"/>
    <property type="match status" value="1"/>
</dbReference>
<dbReference type="SUPFAM" id="SSF47781">
    <property type="entry name" value="RuvA domain 2-like"/>
    <property type="match status" value="1"/>
</dbReference>
<sequence>MLRYLEGTVFEKKQDTIGLMVGGFGFLIQCSKKVMETTILGEQKGLYTYLHVSENGFSLFGFQDEEELEVFQMLMKVKGVGAKSAMSFMRFLNLEEITRAIAFSEIALLTTVPGVGKKTAERICFELKQKMLKHGDSKPDLALDAHISNSVTEAMITLGFSPGEAVRAIRGALEKKGGFSSEEELLQAALQEVQVRKTYSD</sequence>
<dbReference type="GO" id="GO:0009378">
    <property type="term" value="F:four-way junction helicase activity"/>
    <property type="evidence" value="ECO:0007669"/>
    <property type="project" value="InterPro"/>
</dbReference>
<dbReference type="NCBIfam" id="TIGR00084">
    <property type="entry name" value="ruvA"/>
    <property type="match status" value="1"/>
</dbReference>
<dbReference type="AlphaFoldDB" id="G7VA65"/>
<dbReference type="HAMAP" id="MF_00031">
    <property type="entry name" value="DNA_HJ_migration_RuvA"/>
    <property type="match status" value="1"/>
</dbReference>
<comment type="similarity">
    <text evidence="6">Belongs to the RuvA family.</text>
</comment>
<feature type="region of interest" description="Domain III" evidence="6">
    <location>
        <begin position="149"/>
        <end position="201"/>
    </location>
</feature>
<keyword evidence="9" id="KW-1185">Reference proteome</keyword>
<dbReference type="InterPro" id="IPR036267">
    <property type="entry name" value="RuvA_C_sf"/>
</dbReference>
<dbReference type="GO" id="GO:0006310">
    <property type="term" value="P:DNA recombination"/>
    <property type="evidence" value="ECO:0007669"/>
    <property type="project" value="UniProtKB-UniRule"/>
</dbReference>
<keyword evidence="8" id="KW-0347">Helicase</keyword>
<dbReference type="Pfam" id="PF14520">
    <property type="entry name" value="HHH_5"/>
    <property type="match status" value="1"/>
</dbReference>
<dbReference type="GO" id="GO:0000400">
    <property type="term" value="F:four-way junction DNA binding"/>
    <property type="evidence" value="ECO:0007669"/>
    <property type="project" value="UniProtKB-UniRule"/>
</dbReference>
<reference evidence="9" key="1">
    <citation type="submission" date="2011-10" db="EMBL/GenBank/DDBJ databases">
        <title>The complete genome of chromosome of Thermovirga lienii DSM 17291.</title>
        <authorList>
            <consortium name="US DOE Joint Genome Institute (JGI-PGF)"/>
            <person name="Lucas S."/>
            <person name="Copeland A."/>
            <person name="Lapidus A."/>
            <person name="Glavina del Rio T."/>
            <person name="Dalin E."/>
            <person name="Tice H."/>
            <person name="Bruce D."/>
            <person name="Goodwin L."/>
            <person name="Pitluck S."/>
            <person name="Peters L."/>
            <person name="Mikhailova N."/>
            <person name="Saunders E."/>
            <person name="Kyrpides N."/>
            <person name="Mavromatis K."/>
            <person name="Ivanova N."/>
            <person name="Last F.I."/>
            <person name="Brettin T."/>
            <person name="Detter J.C."/>
            <person name="Han C."/>
            <person name="Larimer F."/>
            <person name="Land M."/>
            <person name="Hauser L."/>
            <person name="Markowitz V."/>
            <person name="Cheng J.-F."/>
            <person name="Hugenholtz P."/>
            <person name="Woyke T."/>
            <person name="Wu D."/>
            <person name="Spring S."/>
            <person name="Schroeder M."/>
            <person name="Brambilla E.-M."/>
            <person name="Klenk H.-P."/>
            <person name="Eisen J.A."/>
        </authorList>
    </citation>
    <scope>NUCLEOTIDE SEQUENCE [LARGE SCALE GENOMIC DNA]</scope>
    <source>
        <strain evidence="9">ATCC BAA-1197 / DSM 17291 / Cas60314</strain>
    </source>
</reference>
<gene>
    <name evidence="6" type="primary">ruvA</name>
    <name evidence="8" type="ordered locus">Tlie_1032</name>
</gene>
<evidence type="ECO:0000259" key="7">
    <source>
        <dbReference type="SMART" id="SM00278"/>
    </source>
</evidence>
<name>G7VA65_THELD</name>
<dbReference type="GO" id="GO:0048476">
    <property type="term" value="C:Holliday junction resolvase complex"/>
    <property type="evidence" value="ECO:0007669"/>
    <property type="project" value="UniProtKB-UniRule"/>
</dbReference>
<dbReference type="GO" id="GO:0005737">
    <property type="term" value="C:cytoplasm"/>
    <property type="evidence" value="ECO:0007669"/>
    <property type="project" value="UniProtKB-SubCell"/>
</dbReference>
<evidence type="ECO:0000256" key="3">
    <source>
        <dbReference type="ARBA" id="ARBA00023125"/>
    </source>
</evidence>
<evidence type="ECO:0000256" key="5">
    <source>
        <dbReference type="ARBA" id="ARBA00023204"/>
    </source>
</evidence>
<dbReference type="InterPro" id="IPR010994">
    <property type="entry name" value="RuvA_2-like"/>
</dbReference>
<keyword evidence="4 6" id="KW-0233">DNA recombination</keyword>
<dbReference type="EMBL" id="CP003096">
    <property type="protein sequence ID" value="AER66765.1"/>
    <property type="molecule type" value="Genomic_DNA"/>
</dbReference>
<keyword evidence="2 6" id="KW-0227">DNA damage</keyword>
<keyword evidence="5 6" id="KW-0234">DNA repair</keyword>
<organism evidence="8 9">
    <name type="scientific">Thermovirga lienii (strain ATCC BAA-1197 / DSM 17291 / Cas60314)</name>
    <dbReference type="NCBI Taxonomy" id="580340"/>
    <lineage>
        <taxon>Bacteria</taxon>
        <taxon>Thermotogati</taxon>
        <taxon>Synergistota</taxon>
        <taxon>Synergistia</taxon>
        <taxon>Synergistales</taxon>
        <taxon>Thermovirgaceae</taxon>
        <taxon>Thermovirga</taxon>
    </lineage>
</organism>
<evidence type="ECO:0000256" key="6">
    <source>
        <dbReference type="HAMAP-Rule" id="MF_00031"/>
    </source>
</evidence>
<dbReference type="HOGENOM" id="CLU_087936_3_0_0"/>
<keyword evidence="8" id="KW-0378">Hydrolase</keyword>
<dbReference type="SMART" id="SM00278">
    <property type="entry name" value="HhH1"/>
    <property type="match status" value="2"/>
</dbReference>
<evidence type="ECO:0000256" key="2">
    <source>
        <dbReference type="ARBA" id="ARBA00022763"/>
    </source>
</evidence>
<dbReference type="STRING" id="580340.Tlie_1032"/>
<feature type="domain" description="Helix-hairpin-helix DNA-binding motif class 1" evidence="7">
    <location>
        <begin position="72"/>
        <end position="91"/>
    </location>
</feature>
<keyword evidence="8" id="KW-0547">Nucleotide-binding</keyword>